<evidence type="ECO:0000313" key="1">
    <source>
        <dbReference type="EMBL" id="KGR90171.1"/>
    </source>
</evidence>
<accession>A0A0A3IZM8</accession>
<keyword evidence="2" id="KW-1185">Reference proteome</keyword>
<dbReference type="RefSeq" id="WP_036177531.1">
    <property type="nucleotide sequence ID" value="NZ_AVCZ01000024.1"/>
</dbReference>
<organism evidence="1 2">
    <name type="scientific">Ureibacillus massiliensis 4400831 = CIP 108448 = CCUG 49529</name>
    <dbReference type="NCBI Taxonomy" id="1211035"/>
    <lineage>
        <taxon>Bacteria</taxon>
        <taxon>Bacillati</taxon>
        <taxon>Bacillota</taxon>
        <taxon>Bacilli</taxon>
        <taxon>Bacillales</taxon>
        <taxon>Caryophanaceae</taxon>
        <taxon>Ureibacillus</taxon>
    </lineage>
</organism>
<evidence type="ECO:0000313" key="2">
    <source>
        <dbReference type="Proteomes" id="UP000030595"/>
    </source>
</evidence>
<name>A0A0A3IZM8_9BACL</name>
<comment type="caution">
    <text evidence="1">The sequence shown here is derived from an EMBL/GenBank/DDBJ whole genome shotgun (WGS) entry which is preliminary data.</text>
</comment>
<protein>
    <submittedName>
        <fullName evidence="1">Uncharacterized protein</fullName>
    </submittedName>
</protein>
<dbReference type="EMBL" id="JPVQ01000024">
    <property type="protein sequence ID" value="KGR90171.1"/>
    <property type="molecule type" value="Genomic_DNA"/>
</dbReference>
<proteinExistence type="predicted"/>
<dbReference type="Proteomes" id="UP000030595">
    <property type="component" value="Unassembled WGS sequence"/>
</dbReference>
<reference evidence="1 2" key="1">
    <citation type="submission" date="2014-02" db="EMBL/GenBank/DDBJ databases">
        <title>Draft genome sequence of Lysinibacillus massiliensis CCUG 49529.</title>
        <authorList>
            <person name="Zhang F."/>
            <person name="Wang G."/>
            <person name="Zhang L."/>
        </authorList>
    </citation>
    <scope>NUCLEOTIDE SEQUENCE [LARGE SCALE GENOMIC DNA]</scope>
    <source>
        <strain evidence="1 2">CCUG 49529</strain>
    </source>
</reference>
<dbReference type="AlphaFoldDB" id="A0A0A3IZM8"/>
<sequence length="64" mass="7369">MEDFKVMLEEVKEILAEGYKQRGKVDIATFIEQVDTDAVIKLAEPLIQSQLKQLNMTNEEWASL</sequence>
<gene>
    <name evidence="1" type="ORF">CD30_13040</name>
</gene>